<dbReference type="PANTHER" id="PTHR35936">
    <property type="entry name" value="MEMBRANE-BOUND LYTIC MUREIN TRANSGLYCOSYLASE F"/>
    <property type="match status" value="1"/>
</dbReference>
<accession>A0A1H4MRB6</accession>
<evidence type="ECO:0000313" key="5">
    <source>
        <dbReference type="Proteomes" id="UP000182652"/>
    </source>
</evidence>
<proteinExistence type="predicted"/>
<dbReference type="PANTHER" id="PTHR35936:SF17">
    <property type="entry name" value="ARGININE-BINDING EXTRACELLULAR PROTEIN ARTP"/>
    <property type="match status" value="1"/>
</dbReference>
<dbReference type="Pfam" id="PF00497">
    <property type="entry name" value="SBP_bac_3"/>
    <property type="match status" value="1"/>
</dbReference>
<dbReference type="SUPFAM" id="SSF53850">
    <property type="entry name" value="Periplasmic binding protein-like II"/>
    <property type="match status" value="1"/>
</dbReference>
<keyword evidence="5" id="KW-1185">Reference proteome</keyword>
<protein>
    <submittedName>
        <fullName evidence="4">Polar amino acid transport system substrate-binding protein</fullName>
    </submittedName>
</protein>
<dbReference type="EMBL" id="FNSN01000003">
    <property type="protein sequence ID" value="SEB85387.1"/>
    <property type="molecule type" value="Genomic_DNA"/>
</dbReference>
<dbReference type="Proteomes" id="UP000182652">
    <property type="component" value="Unassembled WGS sequence"/>
</dbReference>
<dbReference type="SMART" id="SM00062">
    <property type="entry name" value="PBPb"/>
    <property type="match status" value="1"/>
</dbReference>
<feature type="compositionally biased region" description="Polar residues" evidence="2">
    <location>
        <begin position="44"/>
        <end position="59"/>
    </location>
</feature>
<evidence type="ECO:0000313" key="4">
    <source>
        <dbReference type="EMBL" id="SEB85387.1"/>
    </source>
</evidence>
<reference evidence="4 5" key="1">
    <citation type="submission" date="2016-10" db="EMBL/GenBank/DDBJ databases">
        <authorList>
            <person name="de Groot N.N."/>
        </authorList>
    </citation>
    <scope>NUCLEOTIDE SEQUENCE [LARGE SCALE GENOMIC DNA]</scope>
    <source>
        <strain evidence="4 5">DSM 10495</strain>
    </source>
</reference>
<dbReference type="Gene3D" id="3.40.190.10">
    <property type="entry name" value="Periplasmic binding protein-like II"/>
    <property type="match status" value="2"/>
</dbReference>
<organism evidence="4 5">
    <name type="scientific">Arthrobacter woluwensis</name>
    <dbReference type="NCBI Taxonomy" id="156980"/>
    <lineage>
        <taxon>Bacteria</taxon>
        <taxon>Bacillati</taxon>
        <taxon>Actinomycetota</taxon>
        <taxon>Actinomycetes</taxon>
        <taxon>Micrococcales</taxon>
        <taxon>Micrococcaceae</taxon>
        <taxon>Arthrobacter</taxon>
    </lineage>
</organism>
<dbReference type="STRING" id="156980.SAMN04489745_1425"/>
<feature type="compositionally biased region" description="Basic and acidic residues" evidence="2">
    <location>
        <begin position="31"/>
        <end position="40"/>
    </location>
</feature>
<feature type="region of interest" description="Disordered" evidence="2">
    <location>
        <begin position="357"/>
        <end position="377"/>
    </location>
</feature>
<dbReference type="AlphaFoldDB" id="A0A1H4MRB6"/>
<gene>
    <name evidence="4" type="ORF">SAMN04489745_1425</name>
</gene>
<evidence type="ECO:0000256" key="1">
    <source>
        <dbReference type="ARBA" id="ARBA00022729"/>
    </source>
</evidence>
<dbReference type="InterPro" id="IPR001638">
    <property type="entry name" value="Solute-binding_3/MltF_N"/>
</dbReference>
<evidence type="ECO:0000259" key="3">
    <source>
        <dbReference type="SMART" id="SM00062"/>
    </source>
</evidence>
<sequence>MLRLHEADNRTVPYLNSFFGSRRVAPSEPLRAGRFDDRNPRSPHGSSSANGPGQATRESTTPLKLTGKLLKTGAVAAVLSLSLAACGGTSGPASGGASTDALAGAQTPDKYTTADVTPLDKIEKDKLGLLTPGVLKVGTLSDAPPSIYIDKSGNFTGFDNELLRAMGAKLGLKVEFASTKFQSLLAQVKNKQFDVGSSSISTTDARRKTVGFTNGYDFGFMALVSKTDSKVKAISELKEGVRVGVVQGTVQDDMVTNQLKLDPVRYPDYNTAYANVKSGQIDAWLAPSQQAEGQIKEGDGTKIQEKKVATQNFSAYAVAKDNQPLTDALNSALDAVIADGTWTKLVKQWFPERKTDAERLPDGWKPGSKAVKVPADK</sequence>
<feature type="domain" description="Solute-binding protein family 3/N-terminal" evidence="3">
    <location>
        <begin position="134"/>
        <end position="353"/>
    </location>
</feature>
<evidence type="ECO:0000256" key="2">
    <source>
        <dbReference type="SAM" id="MobiDB-lite"/>
    </source>
</evidence>
<name>A0A1H4MRB6_9MICC</name>
<dbReference type="CDD" id="cd13530">
    <property type="entry name" value="PBP2_peptides_like"/>
    <property type="match status" value="1"/>
</dbReference>
<feature type="region of interest" description="Disordered" evidence="2">
    <location>
        <begin position="29"/>
        <end position="60"/>
    </location>
</feature>
<keyword evidence="1" id="KW-0732">Signal</keyword>